<dbReference type="InterPro" id="IPR036514">
    <property type="entry name" value="SGNH_hydro_sf"/>
</dbReference>
<dbReference type="CDD" id="cd01821">
    <property type="entry name" value="Rhamnogalacturan_acetylesterase_like"/>
    <property type="match status" value="1"/>
</dbReference>
<dbReference type="InterPro" id="IPR037459">
    <property type="entry name" value="RhgT-like"/>
</dbReference>
<dbReference type="Pfam" id="PF00657">
    <property type="entry name" value="Lipase_GDSL"/>
    <property type="match status" value="1"/>
</dbReference>
<dbReference type="EMBL" id="JBHSTE010000010">
    <property type="protein sequence ID" value="MFC6335105.1"/>
    <property type="molecule type" value="Genomic_DNA"/>
</dbReference>
<dbReference type="PANTHER" id="PTHR43695">
    <property type="entry name" value="PUTATIVE (AFU_ORTHOLOGUE AFUA_2G17250)-RELATED"/>
    <property type="match status" value="1"/>
</dbReference>
<name>A0ABW1VC29_9BACL</name>
<keyword evidence="2" id="KW-0378">Hydrolase</keyword>
<organism evidence="3 4">
    <name type="scientific">Paenibacillus septentrionalis</name>
    <dbReference type="NCBI Taxonomy" id="429342"/>
    <lineage>
        <taxon>Bacteria</taxon>
        <taxon>Bacillati</taxon>
        <taxon>Bacillota</taxon>
        <taxon>Bacilli</taxon>
        <taxon>Bacillales</taxon>
        <taxon>Paenibacillaceae</taxon>
        <taxon>Paenibacillus</taxon>
    </lineage>
</organism>
<reference evidence="4" key="1">
    <citation type="journal article" date="2019" name="Int. J. Syst. Evol. Microbiol.">
        <title>The Global Catalogue of Microorganisms (GCM) 10K type strain sequencing project: providing services to taxonomists for standard genome sequencing and annotation.</title>
        <authorList>
            <consortium name="The Broad Institute Genomics Platform"/>
            <consortium name="The Broad Institute Genome Sequencing Center for Infectious Disease"/>
            <person name="Wu L."/>
            <person name="Ma J."/>
        </authorList>
    </citation>
    <scope>NUCLEOTIDE SEQUENCE [LARGE SCALE GENOMIC DNA]</scope>
    <source>
        <strain evidence="4">PCU 280</strain>
    </source>
</reference>
<keyword evidence="4" id="KW-1185">Reference proteome</keyword>
<evidence type="ECO:0000256" key="1">
    <source>
        <dbReference type="ARBA" id="ARBA00008668"/>
    </source>
</evidence>
<accession>A0ABW1VC29</accession>
<sequence length="250" mass="28101">MKRTFLAPSTQAQSTNKPTVYLAGDSTMQTFDESWKPEAGWGQMIDLFFTKDVRFANHAIGGRSSKTFITEGRLDQILHEIRQGDYMLIQFGHNDATISVPARYTTIPEYKDYLKQYVNGARQHGAEPILVTPVGRRIFDEETGAFKLSFPEYVQGMKEIAVELNVKLVDLNARSTAYYNEMGVEGTKAIFLHTAPGAYTAFPNGSADDTHFQEYGARQIARLVALEVKQLKLPLSKFVIDDLTDDQAMQ</sequence>
<evidence type="ECO:0000256" key="2">
    <source>
        <dbReference type="ARBA" id="ARBA00022801"/>
    </source>
</evidence>
<dbReference type="SUPFAM" id="SSF52266">
    <property type="entry name" value="SGNH hydrolase"/>
    <property type="match status" value="1"/>
</dbReference>
<dbReference type="Proteomes" id="UP001596233">
    <property type="component" value="Unassembled WGS sequence"/>
</dbReference>
<evidence type="ECO:0000313" key="4">
    <source>
        <dbReference type="Proteomes" id="UP001596233"/>
    </source>
</evidence>
<gene>
    <name evidence="3" type="ORF">ACFP56_20935</name>
</gene>
<dbReference type="Gene3D" id="3.40.50.1110">
    <property type="entry name" value="SGNH hydrolase"/>
    <property type="match status" value="1"/>
</dbReference>
<proteinExistence type="inferred from homology"/>
<comment type="caution">
    <text evidence="3">The sequence shown here is derived from an EMBL/GenBank/DDBJ whole genome shotgun (WGS) entry which is preliminary data.</text>
</comment>
<protein>
    <submittedName>
        <fullName evidence="3">Rhamnogalacturonan acetylesterase</fullName>
    </submittedName>
</protein>
<comment type="similarity">
    <text evidence="1">Belongs to the 'GDSL' lipolytic enzyme family.</text>
</comment>
<dbReference type="InterPro" id="IPR001087">
    <property type="entry name" value="GDSL"/>
</dbReference>
<dbReference type="PANTHER" id="PTHR43695:SF1">
    <property type="entry name" value="RHAMNOGALACTURONAN ACETYLESTERASE"/>
    <property type="match status" value="1"/>
</dbReference>
<dbReference type="RefSeq" id="WP_379238309.1">
    <property type="nucleotide sequence ID" value="NZ_JBHSTE010000010.1"/>
</dbReference>
<evidence type="ECO:0000313" key="3">
    <source>
        <dbReference type="EMBL" id="MFC6335105.1"/>
    </source>
</evidence>